<reference evidence="1 2" key="1">
    <citation type="submission" date="2021-03" db="EMBL/GenBank/DDBJ databases">
        <authorList>
            <person name="Peeters C."/>
        </authorList>
    </citation>
    <scope>NUCLEOTIDE SEQUENCE [LARGE SCALE GENOMIC DNA]</scope>
    <source>
        <strain evidence="1 2">LMG 26411</strain>
    </source>
</reference>
<dbReference type="InterPro" id="IPR014262">
    <property type="entry name" value="HAF_rpt"/>
</dbReference>
<gene>
    <name evidence="1" type="ORF">LMG26411_04695</name>
</gene>
<comment type="caution">
    <text evidence="1">The sequence shown here is derived from an EMBL/GenBank/DDBJ whole genome shotgun (WGS) entry which is preliminary data.</text>
</comment>
<accession>A0ABM8TM79</accession>
<evidence type="ECO:0000313" key="1">
    <source>
        <dbReference type="EMBL" id="CAG2154711.1"/>
    </source>
</evidence>
<dbReference type="Proteomes" id="UP000672657">
    <property type="component" value="Unassembled WGS sequence"/>
</dbReference>
<sequence length="130" mass="12989">MRDIGTLGGKHSFATAIKNGKVIGSALNGAGQVRAFIWTQAGQISDLGTLGGKSATPVAINLNGDVVGTAQAANGAWKAVLWSSGAVVDLNTKLQNAPAGLVLTAALAVSDNGTVVAVSNQGLVMLRPQP</sequence>
<proteinExistence type="predicted"/>
<organism evidence="1 2">
    <name type="scientific">Cupriavidus numazuensis</name>
    <dbReference type="NCBI Taxonomy" id="221992"/>
    <lineage>
        <taxon>Bacteria</taxon>
        <taxon>Pseudomonadati</taxon>
        <taxon>Pseudomonadota</taxon>
        <taxon>Betaproteobacteria</taxon>
        <taxon>Burkholderiales</taxon>
        <taxon>Burkholderiaceae</taxon>
        <taxon>Cupriavidus</taxon>
    </lineage>
</organism>
<keyword evidence="2" id="KW-1185">Reference proteome</keyword>
<dbReference type="EMBL" id="CAJPVI010000031">
    <property type="protein sequence ID" value="CAG2154711.1"/>
    <property type="molecule type" value="Genomic_DNA"/>
</dbReference>
<evidence type="ECO:0000313" key="2">
    <source>
        <dbReference type="Proteomes" id="UP000672657"/>
    </source>
</evidence>
<protein>
    <submittedName>
        <fullName evidence="1">Uncharacterized protein</fullName>
    </submittedName>
</protein>
<name>A0ABM8TM79_9BURK</name>
<dbReference type="NCBIfam" id="TIGR02913">
    <property type="entry name" value="HAF_rpt"/>
    <property type="match status" value="2"/>
</dbReference>